<protein>
    <submittedName>
        <fullName evidence="8">TolC family protein</fullName>
    </submittedName>
</protein>
<dbReference type="EMBL" id="CP041235">
    <property type="protein sequence ID" value="QOP43426.1"/>
    <property type="molecule type" value="Genomic_DNA"/>
</dbReference>
<dbReference type="PANTHER" id="PTHR30026:SF20">
    <property type="entry name" value="OUTER MEMBRANE PROTEIN TOLC"/>
    <property type="match status" value="1"/>
</dbReference>
<evidence type="ECO:0000256" key="6">
    <source>
        <dbReference type="ARBA" id="ARBA00023136"/>
    </source>
</evidence>
<evidence type="ECO:0000256" key="3">
    <source>
        <dbReference type="ARBA" id="ARBA00022448"/>
    </source>
</evidence>
<dbReference type="AlphaFoldDB" id="A0A7M1B1N3"/>
<comment type="similarity">
    <text evidence="2">Belongs to the outer membrane factor (OMF) (TC 1.B.17) family.</text>
</comment>
<comment type="subcellular location">
    <subcellularLocation>
        <location evidence="1">Cell outer membrane</location>
    </subcellularLocation>
</comment>
<name>A0A7M1B1N3_9BACT</name>
<evidence type="ECO:0000256" key="5">
    <source>
        <dbReference type="ARBA" id="ARBA00022692"/>
    </source>
</evidence>
<evidence type="ECO:0000256" key="1">
    <source>
        <dbReference type="ARBA" id="ARBA00004442"/>
    </source>
</evidence>
<dbReference type="GO" id="GO:1990281">
    <property type="term" value="C:efflux pump complex"/>
    <property type="evidence" value="ECO:0007669"/>
    <property type="project" value="TreeGrafter"/>
</dbReference>
<proteinExistence type="inferred from homology"/>
<gene>
    <name evidence="8" type="ORF">FJR45_05440</name>
</gene>
<evidence type="ECO:0000256" key="7">
    <source>
        <dbReference type="ARBA" id="ARBA00023237"/>
    </source>
</evidence>
<dbReference type="Gene3D" id="1.20.1600.10">
    <property type="entry name" value="Outer membrane efflux proteins (OEP)"/>
    <property type="match status" value="1"/>
</dbReference>
<dbReference type="InterPro" id="IPR051906">
    <property type="entry name" value="TolC-like"/>
</dbReference>
<reference evidence="8 9" key="1">
    <citation type="submission" date="2019-06" db="EMBL/GenBank/DDBJ databases">
        <title>Sulfurimonas gotlandica sp. nov., a chemoautotrophic and psychrotolerant epsilonproteobacterium isolated from a pelagic redoxcline, and an emended description of the genus Sulfurimonas.</title>
        <authorList>
            <person name="Wang S."/>
            <person name="Jiang L."/>
            <person name="Shao Z."/>
        </authorList>
    </citation>
    <scope>NUCLEOTIDE SEQUENCE [LARGE SCALE GENOMIC DNA]</scope>
    <source>
        <strain evidence="8 9">S2-6</strain>
    </source>
</reference>
<evidence type="ECO:0000256" key="4">
    <source>
        <dbReference type="ARBA" id="ARBA00022452"/>
    </source>
</evidence>
<dbReference type="GO" id="GO:0015562">
    <property type="term" value="F:efflux transmembrane transporter activity"/>
    <property type="evidence" value="ECO:0007669"/>
    <property type="project" value="InterPro"/>
</dbReference>
<dbReference type="Proteomes" id="UP000593719">
    <property type="component" value="Chromosome"/>
</dbReference>
<keyword evidence="9" id="KW-1185">Reference proteome</keyword>
<dbReference type="GO" id="GO:0009279">
    <property type="term" value="C:cell outer membrane"/>
    <property type="evidence" value="ECO:0007669"/>
    <property type="project" value="UniProtKB-SubCell"/>
</dbReference>
<accession>A0A7M1B1N3</accession>
<organism evidence="8 9">
    <name type="scientific">Sulfurimonas sediminis</name>
    <dbReference type="NCBI Taxonomy" id="2590020"/>
    <lineage>
        <taxon>Bacteria</taxon>
        <taxon>Pseudomonadati</taxon>
        <taxon>Campylobacterota</taxon>
        <taxon>Epsilonproteobacteria</taxon>
        <taxon>Campylobacterales</taxon>
        <taxon>Sulfurimonadaceae</taxon>
        <taxon>Sulfurimonas</taxon>
    </lineage>
</organism>
<keyword evidence="7" id="KW-0998">Cell outer membrane</keyword>
<dbReference type="SUPFAM" id="SSF56954">
    <property type="entry name" value="Outer membrane efflux proteins (OEP)"/>
    <property type="match status" value="1"/>
</dbReference>
<dbReference type="RefSeq" id="WP_193151713.1">
    <property type="nucleotide sequence ID" value="NZ_CP041235.1"/>
</dbReference>
<dbReference type="Pfam" id="PF02321">
    <property type="entry name" value="OEP"/>
    <property type="match status" value="2"/>
</dbReference>
<dbReference type="GO" id="GO:0015288">
    <property type="term" value="F:porin activity"/>
    <property type="evidence" value="ECO:0007669"/>
    <property type="project" value="TreeGrafter"/>
</dbReference>
<sequence>MKKLAYINLFFLVLSLQGNTLTLQKSIDKTLQNHPDVKAFVLKVKQSHTGYKSVRAEYLPQVNLSAEYNPTQTYVFPVNGQFNTINDAGWNLGVNVKQKIWDFSKTSLQIDASRLDEDISKLSLQDLQALLVAKVKSLYELMVVQKEAIRVREADLHVKEEYYAQAKALFDQGLKTQADTSRFLSAVYIAKDNLSIAKSLYEKAKNSLSLYMGEKIAQSVDLEADVLQKELQSAQNMTQKVLSSNTELKIYDETIQKNALLHKSARASHYGSFDAIASYNRVGSLNLYDAHLVGVVLNIPLYAGGKLTAQTQNAEIGLQIAKEQKASKILALKEEISSLLLDIHRYDETIAAKKAQLDSAKKTKRVLDGRYKEGLSTYIEVLDASSLVLEAELGLLEAYYSKTLSIDRINYLQGKIK</sequence>
<keyword evidence="4" id="KW-1134">Transmembrane beta strand</keyword>
<evidence type="ECO:0000256" key="2">
    <source>
        <dbReference type="ARBA" id="ARBA00007613"/>
    </source>
</evidence>
<evidence type="ECO:0000313" key="9">
    <source>
        <dbReference type="Proteomes" id="UP000593719"/>
    </source>
</evidence>
<keyword evidence="5" id="KW-0812">Transmembrane</keyword>
<dbReference type="PANTHER" id="PTHR30026">
    <property type="entry name" value="OUTER MEMBRANE PROTEIN TOLC"/>
    <property type="match status" value="1"/>
</dbReference>
<dbReference type="InterPro" id="IPR003423">
    <property type="entry name" value="OMP_efflux"/>
</dbReference>
<dbReference type="KEGG" id="ssei:FJR45_05440"/>
<keyword evidence="6" id="KW-0472">Membrane</keyword>
<evidence type="ECO:0000313" key="8">
    <source>
        <dbReference type="EMBL" id="QOP43426.1"/>
    </source>
</evidence>
<keyword evidence="3" id="KW-0813">Transport</keyword>